<evidence type="ECO:0000259" key="2">
    <source>
        <dbReference type="Pfam" id="PF02309"/>
    </source>
</evidence>
<protein>
    <recommendedName>
        <fullName evidence="1">Auxin-responsive protein</fullName>
    </recommendedName>
</protein>
<keyword evidence="1" id="KW-0678">Repressor</keyword>
<dbReference type="Pfam" id="PF02309">
    <property type="entry name" value="AUX_IAA"/>
    <property type="match status" value="1"/>
</dbReference>
<name>A0AAN7LDL5_9MYRT</name>
<dbReference type="GO" id="GO:0005634">
    <property type="term" value="C:nucleus"/>
    <property type="evidence" value="ECO:0007669"/>
    <property type="project" value="UniProtKB-SubCell"/>
</dbReference>
<dbReference type="GO" id="GO:0009734">
    <property type="term" value="P:auxin-activated signaling pathway"/>
    <property type="evidence" value="ECO:0007669"/>
    <property type="project" value="UniProtKB-UniRule"/>
</dbReference>
<feature type="domain" description="AUX/IAA" evidence="2">
    <location>
        <begin position="9"/>
        <end position="86"/>
    </location>
</feature>
<gene>
    <name evidence="3" type="ORF">SAY87_017149</name>
</gene>
<reference evidence="3 4" key="1">
    <citation type="journal article" date="2023" name="Hortic Res">
        <title>Pangenome of water caltrop reveals structural variations and asymmetric subgenome divergence after allopolyploidization.</title>
        <authorList>
            <person name="Zhang X."/>
            <person name="Chen Y."/>
            <person name="Wang L."/>
            <person name="Yuan Y."/>
            <person name="Fang M."/>
            <person name="Shi L."/>
            <person name="Lu R."/>
            <person name="Comes H.P."/>
            <person name="Ma Y."/>
            <person name="Chen Y."/>
            <person name="Huang G."/>
            <person name="Zhou Y."/>
            <person name="Zheng Z."/>
            <person name="Qiu Y."/>
        </authorList>
    </citation>
    <scope>NUCLEOTIDE SEQUENCE [LARGE SCALE GENOMIC DNA]</scope>
    <source>
        <tissue evidence="3">Roots</tissue>
    </source>
</reference>
<comment type="caution">
    <text evidence="3">The sequence shown here is derived from an EMBL/GenBank/DDBJ whole genome shotgun (WGS) entry which is preliminary data.</text>
</comment>
<dbReference type="InterPro" id="IPR003311">
    <property type="entry name" value="AUX_IAA"/>
</dbReference>
<keyword evidence="4" id="KW-1185">Reference proteome</keyword>
<evidence type="ECO:0000313" key="4">
    <source>
        <dbReference type="Proteomes" id="UP001345219"/>
    </source>
</evidence>
<comment type="subcellular location">
    <subcellularLocation>
        <location evidence="1">Nucleus</location>
    </subcellularLocation>
</comment>
<keyword evidence="1" id="KW-0804">Transcription</keyword>
<evidence type="ECO:0000313" key="3">
    <source>
        <dbReference type="EMBL" id="KAK4781043.1"/>
    </source>
</evidence>
<keyword evidence="1" id="KW-0539">Nucleus</keyword>
<sequence length="99" mass="11564">MIYPFHCWAQVIGWPPVRSFRKNTLATISKDNDEVDGKLNSGAFFVKVSMDGAPYLQKVDLRNYTRYYELSVSLEKMFSGFTIDEFFMATFHLKRSFIC</sequence>
<accession>A0AAN7LDL5</accession>
<evidence type="ECO:0000256" key="1">
    <source>
        <dbReference type="RuleBase" id="RU004549"/>
    </source>
</evidence>
<comment type="similarity">
    <text evidence="1">Belongs to the Aux/IAA family.</text>
</comment>
<keyword evidence="1" id="KW-0927">Auxin signaling pathway</keyword>
<comment type="function">
    <text evidence="1">Aux/IAA proteins are short-lived transcriptional factors that function as repressors of early auxin response genes at low auxin concentrations.</text>
</comment>
<dbReference type="PANTHER" id="PTHR31734:SF138">
    <property type="entry name" value="AUXIN-RESPONSIVE PROTEIN IAA8"/>
    <property type="match status" value="1"/>
</dbReference>
<dbReference type="InterPro" id="IPR033389">
    <property type="entry name" value="AUX/IAA_dom"/>
</dbReference>
<keyword evidence="1" id="KW-0805">Transcription regulation</keyword>
<dbReference type="Proteomes" id="UP001345219">
    <property type="component" value="Chromosome 13"/>
</dbReference>
<dbReference type="Gene3D" id="3.10.20.90">
    <property type="entry name" value="Phosphatidylinositol 3-kinase Catalytic Subunit, Chain A, domain 1"/>
    <property type="match status" value="1"/>
</dbReference>
<dbReference type="GO" id="GO:0006355">
    <property type="term" value="P:regulation of DNA-templated transcription"/>
    <property type="evidence" value="ECO:0007669"/>
    <property type="project" value="InterPro"/>
</dbReference>
<proteinExistence type="inferred from homology"/>
<dbReference type="PANTHER" id="PTHR31734">
    <property type="entry name" value="AUXIN-RESPONSIVE PROTEIN IAA17"/>
    <property type="match status" value="1"/>
</dbReference>
<dbReference type="EMBL" id="JAXIOK010000001">
    <property type="protein sequence ID" value="KAK4781043.1"/>
    <property type="molecule type" value="Genomic_DNA"/>
</dbReference>
<dbReference type="AlphaFoldDB" id="A0AAN7LDL5"/>
<organism evidence="3 4">
    <name type="scientific">Trapa incisa</name>
    <dbReference type="NCBI Taxonomy" id="236973"/>
    <lineage>
        <taxon>Eukaryota</taxon>
        <taxon>Viridiplantae</taxon>
        <taxon>Streptophyta</taxon>
        <taxon>Embryophyta</taxon>
        <taxon>Tracheophyta</taxon>
        <taxon>Spermatophyta</taxon>
        <taxon>Magnoliopsida</taxon>
        <taxon>eudicotyledons</taxon>
        <taxon>Gunneridae</taxon>
        <taxon>Pentapetalae</taxon>
        <taxon>rosids</taxon>
        <taxon>malvids</taxon>
        <taxon>Myrtales</taxon>
        <taxon>Lythraceae</taxon>
        <taxon>Trapa</taxon>
    </lineage>
</organism>
<comment type="subunit">
    <text evidence="1">Homodimers and heterodimers.</text>
</comment>